<evidence type="ECO:0000313" key="1">
    <source>
        <dbReference type="EMBL" id="RAP40411.1"/>
    </source>
</evidence>
<reference evidence="1 2" key="1">
    <citation type="submission" date="2017-01" db="EMBL/GenBank/DDBJ databases">
        <title>Genome sequence of Rhodovulum viride JA756.</title>
        <authorList>
            <person name="Lakshmi K.V."/>
            <person name="Tushar L.D."/>
            <person name="Sasikala C."/>
            <person name="Venkataramana C."/>
        </authorList>
    </citation>
    <scope>NUCLEOTIDE SEQUENCE [LARGE SCALE GENOMIC DNA]</scope>
    <source>
        <strain evidence="1 2">JA756</strain>
    </source>
</reference>
<gene>
    <name evidence="1" type="ORF">BYZ73_15140</name>
</gene>
<organism evidence="1 2">
    <name type="scientific">Rhodovulum viride</name>
    <dbReference type="NCBI Taxonomy" id="1231134"/>
    <lineage>
        <taxon>Bacteria</taxon>
        <taxon>Pseudomonadati</taxon>
        <taxon>Pseudomonadota</taxon>
        <taxon>Alphaproteobacteria</taxon>
        <taxon>Rhodobacterales</taxon>
        <taxon>Paracoccaceae</taxon>
        <taxon>Rhodovulum</taxon>
    </lineage>
</organism>
<evidence type="ECO:0000313" key="2">
    <source>
        <dbReference type="Proteomes" id="UP000248659"/>
    </source>
</evidence>
<accession>A0ABX9DDJ9</accession>
<dbReference type="EMBL" id="MUAV01000019">
    <property type="protein sequence ID" value="RAP40411.1"/>
    <property type="molecule type" value="Genomic_DNA"/>
</dbReference>
<proteinExistence type="predicted"/>
<protein>
    <submittedName>
        <fullName evidence="1">Uncharacterized protein</fullName>
    </submittedName>
</protein>
<dbReference type="Proteomes" id="UP000248659">
    <property type="component" value="Unassembled WGS sequence"/>
</dbReference>
<name>A0ABX9DDJ9_9RHOB</name>
<keyword evidence="2" id="KW-1185">Reference proteome</keyword>
<sequence length="146" mass="16119">MLPSVGPQLVQGIQICVHPFFEPLGRLVEVDCPHSIVDFLRKRGDFVFYSLYLGGKLLAQFQCSGYPIHLFGTFSSLANCYVYGAHFGLSKCRHSVTCGGQFDVDPPQVFLGGSSFGNLLLDISVQNIEQLIGLLQLAQQSFLLEF</sequence>
<comment type="caution">
    <text evidence="1">The sequence shown here is derived from an EMBL/GenBank/DDBJ whole genome shotgun (WGS) entry which is preliminary data.</text>
</comment>